<name>A0A0C2WF59_SERVB</name>
<reference evidence="2" key="2">
    <citation type="submission" date="2015-01" db="EMBL/GenBank/DDBJ databases">
        <title>Evolutionary Origins and Diversification of the Mycorrhizal Mutualists.</title>
        <authorList>
            <consortium name="DOE Joint Genome Institute"/>
            <consortium name="Mycorrhizal Genomics Consortium"/>
            <person name="Kohler A."/>
            <person name="Kuo A."/>
            <person name="Nagy L.G."/>
            <person name="Floudas D."/>
            <person name="Copeland A."/>
            <person name="Barry K.W."/>
            <person name="Cichocki N."/>
            <person name="Veneault-Fourrey C."/>
            <person name="LaButti K."/>
            <person name="Lindquist E.A."/>
            <person name="Lipzen A."/>
            <person name="Lundell T."/>
            <person name="Morin E."/>
            <person name="Murat C."/>
            <person name="Riley R."/>
            <person name="Ohm R."/>
            <person name="Sun H."/>
            <person name="Tunlid A."/>
            <person name="Henrissat B."/>
            <person name="Grigoriev I.V."/>
            <person name="Hibbett D.S."/>
            <person name="Martin F."/>
        </authorList>
    </citation>
    <scope>NUCLEOTIDE SEQUENCE [LARGE SCALE GENOMIC DNA]</scope>
    <source>
        <strain evidence="2">MAFF 305830</strain>
    </source>
</reference>
<protein>
    <submittedName>
        <fullName evidence="1">Uncharacterized protein</fullName>
    </submittedName>
</protein>
<reference evidence="1 2" key="1">
    <citation type="submission" date="2014-04" db="EMBL/GenBank/DDBJ databases">
        <authorList>
            <consortium name="DOE Joint Genome Institute"/>
            <person name="Kuo A."/>
            <person name="Zuccaro A."/>
            <person name="Kohler A."/>
            <person name="Nagy L.G."/>
            <person name="Floudas D."/>
            <person name="Copeland A."/>
            <person name="Barry K.W."/>
            <person name="Cichocki N."/>
            <person name="Veneault-Fourrey C."/>
            <person name="LaButti K."/>
            <person name="Lindquist E.A."/>
            <person name="Lipzen A."/>
            <person name="Lundell T."/>
            <person name="Morin E."/>
            <person name="Murat C."/>
            <person name="Sun H."/>
            <person name="Tunlid A."/>
            <person name="Henrissat B."/>
            <person name="Grigoriev I.V."/>
            <person name="Hibbett D.S."/>
            <person name="Martin F."/>
            <person name="Nordberg H.P."/>
            <person name="Cantor M.N."/>
            <person name="Hua S.X."/>
        </authorList>
    </citation>
    <scope>NUCLEOTIDE SEQUENCE [LARGE SCALE GENOMIC DNA]</scope>
    <source>
        <strain evidence="1 2">MAFF 305830</strain>
    </source>
</reference>
<dbReference type="Proteomes" id="UP000054097">
    <property type="component" value="Unassembled WGS sequence"/>
</dbReference>
<evidence type="ECO:0000313" key="1">
    <source>
        <dbReference type="EMBL" id="KIM25068.1"/>
    </source>
</evidence>
<dbReference type="HOGENOM" id="CLU_3033874_0_0_1"/>
<proteinExistence type="predicted"/>
<keyword evidence="2" id="KW-1185">Reference proteome</keyword>
<dbReference type="EMBL" id="KN824317">
    <property type="protein sequence ID" value="KIM25068.1"/>
    <property type="molecule type" value="Genomic_DNA"/>
</dbReference>
<gene>
    <name evidence="1" type="ORF">M408DRAFT_331382</name>
</gene>
<dbReference type="AlphaFoldDB" id="A0A0C2WF59"/>
<sequence length="55" mass="6100">MATGGSAREWLSMGEPLRLNNLFQCTPSKSQIQRMWPTLAALLDEAMLQYGAAMI</sequence>
<accession>A0A0C2WF59</accession>
<organism evidence="1 2">
    <name type="scientific">Serendipita vermifera MAFF 305830</name>
    <dbReference type="NCBI Taxonomy" id="933852"/>
    <lineage>
        <taxon>Eukaryota</taxon>
        <taxon>Fungi</taxon>
        <taxon>Dikarya</taxon>
        <taxon>Basidiomycota</taxon>
        <taxon>Agaricomycotina</taxon>
        <taxon>Agaricomycetes</taxon>
        <taxon>Sebacinales</taxon>
        <taxon>Serendipitaceae</taxon>
        <taxon>Serendipita</taxon>
    </lineage>
</organism>
<evidence type="ECO:0000313" key="2">
    <source>
        <dbReference type="Proteomes" id="UP000054097"/>
    </source>
</evidence>